<evidence type="ECO:0000256" key="1">
    <source>
        <dbReference type="ARBA" id="ARBA00022729"/>
    </source>
</evidence>
<dbReference type="STRING" id="1457250.GCA_000755225_01557"/>
<keyword evidence="3" id="KW-0325">Glycoprotein</keyword>
<dbReference type="PROSITE" id="PS51470">
    <property type="entry name" value="FG_GAP"/>
    <property type="match status" value="1"/>
</dbReference>
<feature type="region of interest" description="Disordered" evidence="4">
    <location>
        <begin position="1"/>
        <end position="55"/>
    </location>
</feature>
<evidence type="ECO:0000313" key="5">
    <source>
        <dbReference type="EMBL" id="QCC52178.1"/>
    </source>
</evidence>
<dbReference type="OrthoDB" id="242361at2157"/>
<sequence length="457" mass="46498">MPNRRTVLRTVGATGLLGLGGCTGGDGGKTTDPPPTEPKSSESGATDTPTTPGPIEAVQTEKLADSDGEEYDYFGSAVAVSADGTTAVVGARNDDDQTGSASIFERSGGSWSWSAKLFPEDEAAPVAFGTDVAIGAGGDRVFVSAPSGGGVSVFDRTTDGWARQAVLHPPGDRLAFGRAIAASRDGQSLLVGNPAGDRLTIRYRPDQSVRGSAFVFEFEDSWEAAGTLQADEYGAASNFAFDVALADDGETAIVGAPLRVVVEGEETSNPDDAVASAAVFERSGGSWGRVRTLTARDGTANETFGGAVATDSDASVALVGAPYDEPAGLTRGGVVYAYTGEGFDAETSIVPAGHDADFMFGYALDLSADGTTALLSARGPAGDNGYNAGAAYAFGRAGRDWRELATLVAGDGDRGDYFGRSVATSADGGSVVAGAETDEDPHGEDCGAAYHFALESA</sequence>
<feature type="compositionally biased region" description="Polar residues" evidence="4">
    <location>
        <begin position="41"/>
        <end position="50"/>
    </location>
</feature>
<dbReference type="KEGG" id="hsn:DV733_13480"/>
<dbReference type="PROSITE" id="PS51257">
    <property type="entry name" value="PROKAR_LIPOPROTEIN"/>
    <property type="match status" value="1"/>
</dbReference>
<evidence type="ECO:0008006" key="7">
    <source>
        <dbReference type="Google" id="ProtNLM"/>
    </source>
</evidence>
<evidence type="ECO:0000256" key="4">
    <source>
        <dbReference type="SAM" id="MobiDB-lite"/>
    </source>
</evidence>
<dbReference type="SUPFAM" id="SSF75011">
    <property type="entry name" value="3-carboxy-cis,cis-mucoante lactonizing enzyme"/>
    <property type="match status" value="1"/>
</dbReference>
<gene>
    <name evidence="5" type="ORF">DV733_13480</name>
</gene>
<keyword evidence="6" id="KW-1185">Reference proteome</keyword>
<dbReference type="InterPro" id="IPR013517">
    <property type="entry name" value="FG-GAP"/>
</dbReference>
<dbReference type="Pfam" id="PF14312">
    <property type="entry name" value="FG-GAP_2"/>
    <property type="match status" value="3"/>
</dbReference>
<dbReference type="PANTHER" id="PTHR36220:SF1">
    <property type="entry name" value="GAMMA TUBULIN COMPLEX COMPONENT C-TERMINAL DOMAIN-CONTAINING PROTEIN"/>
    <property type="match status" value="1"/>
</dbReference>
<dbReference type="PANTHER" id="PTHR36220">
    <property type="entry name" value="UNNAMED PRODUCT"/>
    <property type="match status" value="1"/>
</dbReference>
<dbReference type="Gene3D" id="2.130.10.130">
    <property type="entry name" value="Integrin alpha, N-terminal"/>
    <property type="match status" value="2"/>
</dbReference>
<evidence type="ECO:0000313" key="6">
    <source>
        <dbReference type="Proteomes" id="UP000296706"/>
    </source>
</evidence>
<proteinExistence type="predicted"/>
<dbReference type="AlphaFoldDB" id="A0A4D6HGD3"/>
<protein>
    <recommendedName>
        <fullName evidence="7">PKD domain-containing protein</fullName>
    </recommendedName>
</protein>
<dbReference type="Proteomes" id="UP000296706">
    <property type="component" value="Chromosome"/>
</dbReference>
<dbReference type="InterPro" id="IPR013519">
    <property type="entry name" value="Int_alpha_beta-p"/>
</dbReference>
<evidence type="ECO:0000256" key="2">
    <source>
        <dbReference type="ARBA" id="ARBA00022737"/>
    </source>
</evidence>
<feature type="compositionally biased region" description="Gly residues" evidence="4">
    <location>
        <begin position="15"/>
        <end position="28"/>
    </location>
</feature>
<dbReference type="EMBL" id="CP031310">
    <property type="protein sequence ID" value="QCC52178.1"/>
    <property type="molecule type" value="Genomic_DNA"/>
</dbReference>
<dbReference type="InterPro" id="IPR028994">
    <property type="entry name" value="Integrin_alpha_N"/>
</dbReference>
<organism evidence="5 6">
    <name type="scientific">Halapricum salinum</name>
    <dbReference type="NCBI Taxonomy" id="1457250"/>
    <lineage>
        <taxon>Archaea</taxon>
        <taxon>Methanobacteriati</taxon>
        <taxon>Methanobacteriota</taxon>
        <taxon>Stenosarchaea group</taxon>
        <taxon>Halobacteria</taxon>
        <taxon>Halobacteriales</taxon>
        <taxon>Haloarculaceae</taxon>
        <taxon>Halapricum</taxon>
    </lineage>
</organism>
<keyword evidence="1" id="KW-0732">Signal</keyword>
<keyword evidence="2" id="KW-0677">Repeat</keyword>
<dbReference type="GeneID" id="39848891"/>
<evidence type="ECO:0000256" key="3">
    <source>
        <dbReference type="ARBA" id="ARBA00023180"/>
    </source>
</evidence>
<accession>A0A4D6HGD3</accession>
<name>A0A4D6HGD3_9EURY</name>
<dbReference type="RefSeq" id="WP_049992504.1">
    <property type="nucleotide sequence ID" value="NZ_CP031310.1"/>
</dbReference>
<reference evidence="5 6" key="1">
    <citation type="journal article" date="2019" name="Nat. Commun.">
        <title>A new type of DNA phosphorothioation-based antiviral system in archaea.</title>
        <authorList>
            <person name="Xiong L."/>
            <person name="Liu S."/>
            <person name="Chen S."/>
            <person name="Xiao Y."/>
            <person name="Zhu B."/>
            <person name="Gao Y."/>
            <person name="Zhang Y."/>
            <person name="Chen B."/>
            <person name="Luo J."/>
            <person name="Deng Z."/>
            <person name="Chen X."/>
            <person name="Wang L."/>
            <person name="Chen S."/>
        </authorList>
    </citation>
    <scope>NUCLEOTIDE SEQUENCE [LARGE SCALE GENOMIC DNA]</scope>
    <source>
        <strain evidence="5 6">CBA1105</strain>
    </source>
</reference>